<dbReference type="EMBL" id="JAGHQL010000008">
    <property type="protein sequence ID" value="KAH0545241.1"/>
    <property type="molecule type" value="Genomic_DNA"/>
</dbReference>
<dbReference type="GO" id="GO:0004843">
    <property type="term" value="F:cysteine-type deubiquitinase activity"/>
    <property type="evidence" value="ECO:0007669"/>
    <property type="project" value="InterPro"/>
</dbReference>
<comment type="similarity">
    <text evidence="1">Belongs to the peptidase C19 family.</text>
</comment>
<evidence type="ECO:0000313" key="5">
    <source>
        <dbReference type="EMBL" id="KAH0545241.1"/>
    </source>
</evidence>
<dbReference type="SUPFAM" id="SSF52821">
    <property type="entry name" value="Rhodanese/Cell cycle control phosphatase"/>
    <property type="match status" value="1"/>
</dbReference>
<dbReference type="PANTHER" id="PTHR21646">
    <property type="entry name" value="UBIQUITIN CARBOXYL-TERMINAL HYDROLASE"/>
    <property type="match status" value="1"/>
</dbReference>
<dbReference type="Pfam" id="PF00581">
    <property type="entry name" value="Rhodanese"/>
    <property type="match status" value="1"/>
</dbReference>
<comment type="caution">
    <text evidence="5">The sequence shown here is derived from an EMBL/GenBank/DDBJ whole genome shotgun (WGS) entry which is preliminary data.</text>
</comment>
<reference evidence="5" key="1">
    <citation type="submission" date="2021-03" db="EMBL/GenBank/DDBJ databases">
        <title>Comparative genomics and phylogenomic investigation of the class Geoglossomycetes provide insights into ecological specialization and systematics.</title>
        <authorList>
            <person name="Melie T."/>
            <person name="Pirro S."/>
            <person name="Miller A.N."/>
            <person name="Quandt A."/>
        </authorList>
    </citation>
    <scope>NUCLEOTIDE SEQUENCE</scope>
    <source>
        <strain evidence="5">GBOQ0MN5Z8</strain>
    </source>
</reference>
<sequence>MSASNPAGPGAHPPQLHNTTNGHGAMDGFETATSGGRSSDRGGGDSRSGRVYPHLEDLVTKANPQLDIHTPIRRVLIEAENCLKQADLNLEFQRLDIAYVEYLAACNIVVNFIPRHKEYPALSEGRGELWRMNKELQKRLNARHEKFDSVRDLIKQNNAQHGIQSQRSTGLHSLPQSALPNPNIRPQSREAPNGNGVPLSNPDGPLQNGDMDQRPLWQKSVAGPRPSPQEQFPPPSAGAPRRKPVVQPKPEGLIGKAVTPNGLLSKGRGTQAAADLLAERFAKLRHTDATNGTMSYGDADSYTGLPVTGPLSIASFHETYPPLTMPSPSDFNGNPPITPLSSLSQANSPPNLIPLVSRPSGPRDMMPTRGGPPYPLEPRLNTQFAGSMPKAPSPTYSPARNLPTPANINPPRSTARSLVGTERRVNPGSVLQATAMVAPGVIDGNTHLLPPVDGAIANMRIKRKPVDLPRETEIATDKLYDYLNRGSDRLSVLLIDVRDRENFDQGHISSQSIICIEPIVLRPEMSADELEETLVLSPENEEILFRQRDKFDLVVFYDQSSTTNRYIGGPTSHPQEKVLRALTQAIYEFSYSKPLQRPPVLLVGGLDAWVDLVGPKALKTSDSAGTDGRRVAQRRRTLEYEPLNQEEEKAWFARVQGDIRPPPMDEDAVLDEVRASRRQDALVPKDEDKWKRTYDDFLRHPDPSRTQESMVSAAPIVPHVAHIMDPPVHASSASEFEPLVPVAPSRPPPAVPRRSYGGVSERGPYQPTPQSLPPPIAPPRASQSDTISSYSSNSLGKTGLENLGNTCYMNSVIQCLSGTLPLRRYFQEGNYKRDIQRENEWGTKGLMPEIYANLIRHLWDSYHYISPKTFRDFCGRLRPDFKTSEQQDAAEFLTFLMDYLHEDLNINSNRSPLKALNEAEERRREVLPIQIASRLEWDRRTHNNLSQISSRFSVQYASRLQCLTCNTTSTSYGTEYCIPLEIPAKGRINIHECLRNYTKEEKFEKENNWRCPSCKKIRESTRKITITRAPEILVINLKRFHNRGAQTTKIKTWVDFPLDGLDMTPFVTPPLSGQDARQWPALLAEPLVETTPPFKYGLYGVVNHYGVSLKSGHYIALRRVNPSTWAEFNDRHVTDIDPRTVVVR</sequence>
<dbReference type="PROSITE" id="PS50235">
    <property type="entry name" value="USP_3"/>
    <property type="match status" value="1"/>
</dbReference>
<dbReference type="SMART" id="SM00450">
    <property type="entry name" value="RHOD"/>
    <property type="match status" value="1"/>
</dbReference>
<feature type="compositionally biased region" description="Polar residues" evidence="2">
    <location>
        <begin position="339"/>
        <end position="350"/>
    </location>
</feature>
<evidence type="ECO:0000313" key="6">
    <source>
        <dbReference type="Proteomes" id="UP000698800"/>
    </source>
</evidence>
<feature type="region of interest" description="Disordered" evidence="2">
    <location>
        <begin position="324"/>
        <end position="369"/>
    </location>
</feature>
<dbReference type="InterPro" id="IPR050185">
    <property type="entry name" value="Ub_carboxyl-term_hydrolase"/>
</dbReference>
<dbReference type="Pfam" id="PF00443">
    <property type="entry name" value="UCH"/>
    <property type="match status" value="1"/>
</dbReference>
<dbReference type="InterPro" id="IPR038765">
    <property type="entry name" value="Papain-like_cys_pep_sf"/>
</dbReference>
<dbReference type="InterPro" id="IPR036873">
    <property type="entry name" value="Rhodanese-like_dom_sf"/>
</dbReference>
<feature type="compositionally biased region" description="Polar residues" evidence="2">
    <location>
        <begin position="160"/>
        <end position="186"/>
    </location>
</feature>
<evidence type="ECO:0000256" key="2">
    <source>
        <dbReference type="SAM" id="MobiDB-lite"/>
    </source>
</evidence>
<feature type="region of interest" description="Disordered" evidence="2">
    <location>
        <begin position="739"/>
        <end position="793"/>
    </location>
</feature>
<protein>
    <submittedName>
        <fullName evidence="5">Uncharacterized protein</fullName>
    </submittedName>
</protein>
<feature type="region of interest" description="Disordered" evidence="2">
    <location>
        <begin position="1"/>
        <end position="51"/>
    </location>
</feature>
<dbReference type="AlphaFoldDB" id="A0A9P8IEY4"/>
<feature type="compositionally biased region" description="Basic and acidic residues" evidence="2">
    <location>
        <begin position="38"/>
        <end position="51"/>
    </location>
</feature>
<dbReference type="SUPFAM" id="SSF54001">
    <property type="entry name" value="Cysteine proteinases"/>
    <property type="match status" value="1"/>
</dbReference>
<dbReference type="GO" id="GO:0016579">
    <property type="term" value="P:protein deubiquitination"/>
    <property type="evidence" value="ECO:0007669"/>
    <property type="project" value="InterPro"/>
</dbReference>
<feature type="compositionally biased region" description="Pro residues" evidence="2">
    <location>
        <begin position="225"/>
        <end position="237"/>
    </location>
</feature>
<dbReference type="CDD" id="cd02674">
    <property type="entry name" value="Peptidase_C19R"/>
    <property type="match status" value="1"/>
</dbReference>
<evidence type="ECO:0000256" key="1">
    <source>
        <dbReference type="ARBA" id="ARBA00009085"/>
    </source>
</evidence>
<feature type="compositionally biased region" description="Polar residues" evidence="2">
    <location>
        <begin position="394"/>
        <end position="415"/>
    </location>
</feature>
<dbReference type="Gene3D" id="3.40.250.10">
    <property type="entry name" value="Rhodanese-like domain"/>
    <property type="match status" value="1"/>
</dbReference>
<feature type="domain" description="Rhodanese" evidence="3">
    <location>
        <begin position="492"/>
        <end position="618"/>
    </location>
</feature>
<accession>A0A9P8IEY4</accession>
<name>A0A9P8IEY4_9PEZI</name>
<gene>
    <name evidence="5" type="ORF">FGG08_000695</name>
</gene>
<dbReference type="InterPro" id="IPR028889">
    <property type="entry name" value="USP"/>
</dbReference>
<dbReference type="OrthoDB" id="292964at2759"/>
<feature type="region of interest" description="Disordered" evidence="2">
    <location>
        <begin position="387"/>
        <end position="415"/>
    </location>
</feature>
<proteinExistence type="inferred from homology"/>
<dbReference type="InterPro" id="IPR018200">
    <property type="entry name" value="USP_CS"/>
</dbReference>
<keyword evidence="6" id="KW-1185">Reference proteome</keyword>
<organism evidence="5 6">
    <name type="scientific">Glutinoglossum americanum</name>
    <dbReference type="NCBI Taxonomy" id="1670608"/>
    <lineage>
        <taxon>Eukaryota</taxon>
        <taxon>Fungi</taxon>
        <taxon>Dikarya</taxon>
        <taxon>Ascomycota</taxon>
        <taxon>Pezizomycotina</taxon>
        <taxon>Geoglossomycetes</taxon>
        <taxon>Geoglossales</taxon>
        <taxon>Geoglossaceae</taxon>
        <taxon>Glutinoglossum</taxon>
    </lineage>
</organism>
<feature type="region of interest" description="Disordered" evidence="2">
    <location>
        <begin position="160"/>
        <end position="267"/>
    </location>
</feature>
<evidence type="ECO:0000259" key="4">
    <source>
        <dbReference type="PROSITE" id="PS50235"/>
    </source>
</evidence>
<dbReference type="PANTHER" id="PTHR21646:SF23">
    <property type="entry name" value="UBIQUITIN CARBOXYL-TERMINAL HYDROLASE USP2"/>
    <property type="match status" value="1"/>
</dbReference>
<feature type="domain" description="USP" evidence="4">
    <location>
        <begin position="798"/>
        <end position="1144"/>
    </location>
</feature>
<evidence type="ECO:0000259" key="3">
    <source>
        <dbReference type="PROSITE" id="PS50206"/>
    </source>
</evidence>
<dbReference type="Gene3D" id="1.20.58.80">
    <property type="entry name" value="Phosphotransferase system, lactose/cellobiose-type IIA subunit"/>
    <property type="match status" value="1"/>
</dbReference>
<dbReference type="InterPro" id="IPR001394">
    <property type="entry name" value="Peptidase_C19_UCH"/>
</dbReference>
<dbReference type="PROSITE" id="PS00972">
    <property type="entry name" value="USP_1"/>
    <property type="match status" value="1"/>
</dbReference>
<dbReference type="PROSITE" id="PS00973">
    <property type="entry name" value="USP_2"/>
    <property type="match status" value="1"/>
</dbReference>
<dbReference type="Proteomes" id="UP000698800">
    <property type="component" value="Unassembled WGS sequence"/>
</dbReference>
<feature type="compositionally biased region" description="Pro residues" evidence="2">
    <location>
        <begin position="766"/>
        <end position="778"/>
    </location>
</feature>
<dbReference type="InterPro" id="IPR001763">
    <property type="entry name" value="Rhodanese-like_dom"/>
</dbReference>
<dbReference type="Gene3D" id="3.90.70.10">
    <property type="entry name" value="Cysteine proteinases"/>
    <property type="match status" value="1"/>
</dbReference>
<dbReference type="PROSITE" id="PS50206">
    <property type="entry name" value="RHODANESE_3"/>
    <property type="match status" value="1"/>
</dbReference>